<feature type="domain" description="Hedgehog/Intein (Hint)" evidence="1">
    <location>
        <begin position="117"/>
        <end position="263"/>
    </location>
</feature>
<dbReference type="SUPFAM" id="SSF51294">
    <property type="entry name" value="Hedgehog/intein (Hint) domain"/>
    <property type="match status" value="1"/>
</dbReference>
<dbReference type="EMBL" id="PZKE01000019">
    <property type="protein sequence ID" value="PTE13109.1"/>
    <property type="molecule type" value="Genomic_DNA"/>
</dbReference>
<reference evidence="2 3" key="1">
    <citation type="submission" date="2018-03" db="EMBL/GenBank/DDBJ databases">
        <title>Rhodobacter blasticus.</title>
        <authorList>
            <person name="Meyer T.E."/>
            <person name="Miller S."/>
            <person name="Lodha T."/>
            <person name="Gandham S."/>
            <person name="Chintalapati S."/>
            <person name="Chintalapati V.R."/>
        </authorList>
    </citation>
    <scope>NUCLEOTIDE SEQUENCE [LARGE SCALE GENOMIC DNA]</scope>
    <source>
        <strain evidence="2 3">DSM 2131</strain>
    </source>
</reference>
<dbReference type="AlphaFoldDB" id="A0A2T4J5D4"/>
<proteinExistence type="predicted"/>
<keyword evidence="3" id="KW-1185">Reference proteome</keyword>
<evidence type="ECO:0000313" key="2">
    <source>
        <dbReference type="EMBL" id="PTE13109.1"/>
    </source>
</evidence>
<name>A0A2T4J5D4_FUSBL</name>
<evidence type="ECO:0000259" key="1">
    <source>
        <dbReference type="Pfam" id="PF13403"/>
    </source>
</evidence>
<dbReference type="InterPro" id="IPR036844">
    <property type="entry name" value="Hint_dom_sf"/>
</dbReference>
<comment type="caution">
    <text evidence="2">The sequence shown here is derived from an EMBL/GenBank/DDBJ whole genome shotgun (WGS) entry which is preliminary data.</text>
</comment>
<organism evidence="2 3">
    <name type="scientific">Fuscovulum blasticum DSM 2131</name>
    <dbReference type="NCBI Taxonomy" id="1188250"/>
    <lineage>
        <taxon>Bacteria</taxon>
        <taxon>Pseudomonadati</taxon>
        <taxon>Pseudomonadota</taxon>
        <taxon>Alphaproteobacteria</taxon>
        <taxon>Rhodobacterales</taxon>
        <taxon>Paracoccaceae</taxon>
        <taxon>Pseudogemmobacter</taxon>
    </lineage>
</organism>
<dbReference type="InterPro" id="IPR028992">
    <property type="entry name" value="Hedgehog/Intein_dom"/>
</dbReference>
<accession>A0A2T4J5D4</accession>
<protein>
    <recommendedName>
        <fullName evidence="1">Hedgehog/Intein (Hint) domain-containing protein</fullName>
    </recommendedName>
</protein>
<dbReference type="RefSeq" id="WP_107674432.1">
    <property type="nucleotide sequence ID" value="NZ_PZKE01000019.1"/>
</dbReference>
<dbReference type="Pfam" id="PF13403">
    <property type="entry name" value="Hint_2"/>
    <property type="match status" value="1"/>
</dbReference>
<sequence>MPAYEWYATPVNSAGTSTAASTMVTVWVGPSNPGGYTIFILDSNGDGLVNAQEWQSYTGGGLGLNGGTATVLFDGAPGGAGIIYSATAYQAGIPGLKAGLRNQFNVDPANLDAPPPPCFCAGTLIAVPGGARPVEELRPGDLVTLADGGSTAVIWVGRRHLGAESLQQRRHLCPVIIPQGALGGGRPSRRLALSPHHRVLLSGPHIAAACGTAEVLVPAIRLVGLAGIHLADPGQGVTYHHLLLPRHHLLLSEGLVTESLYLGIQARRMLPVDVRDRLPAELGLGPDELPVPARPLINGIAARQAISAWDTTTPAQQPCAPGAELAETA</sequence>
<dbReference type="InterPro" id="IPR018247">
    <property type="entry name" value="EF_Hand_1_Ca_BS"/>
</dbReference>
<gene>
    <name evidence="2" type="ORF">C5F44_15365</name>
</gene>
<evidence type="ECO:0000313" key="3">
    <source>
        <dbReference type="Proteomes" id="UP000241362"/>
    </source>
</evidence>
<dbReference type="Proteomes" id="UP000241362">
    <property type="component" value="Unassembled WGS sequence"/>
</dbReference>
<dbReference type="PROSITE" id="PS00018">
    <property type="entry name" value="EF_HAND_1"/>
    <property type="match status" value="1"/>
</dbReference>